<gene>
    <name evidence="1" type="primary">Necator_chrIV.g15529</name>
    <name evidence="1" type="ORF">RB195_002234</name>
</gene>
<evidence type="ECO:0000313" key="2">
    <source>
        <dbReference type="Proteomes" id="UP001303046"/>
    </source>
</evidence>
<accession>A0ABR1DJJ9</accession>
<dbReference type="Proteomes" id="UP001303046">
    <property type="component" value="Unassembled WGS sequence"/>
</dbReference>
<dbReference type="EMBL" id="JAVFWL010000004">
    <property type="protein sequence ID" value="KAK6750121.1"/>
    <property type="molecule type" value="Genomic_DNA"/>
</dbReference>
<protein>
    <recommendedName>
        <fullName evidence="3">Reverse transcriptase domain-containing protein</fullName>
    </recommendedName>
</protein>
<keyword evidence="2" id="KW-1185">Reference proteome</keyword>
<name>A0ABR1DJJ9_NECAM</name>
<sequence>MEPFCAALVRSWRGGESTTITCVTKSSVILPSQLFPASRVGTGPRRLANFRDRACLERKGDIADCTSYRPIRLLCHTMKVFERVPEARLRKIVSVSLNQCDFVKDCSTIDAIHAARILLEKHREKNRSVLFSISSGNVHEVA</sequence>
<evidence type="ECO:0008006" key="3">
    <source>
        <dbReference type="Google" id="ProtNLM"/>
    </source>
</evidence>
<proteinExistence type="predicted"/>
<organism evidence="1 2">
    <name type="scientific">Necator americanus</name>
    <name type="common">Human hookworm</name>
    <dbReference type="NCBI Taxonomy" id="51031"/>
    <lineage>
        <taxon>Eukaryota</taxon>
        <taxon>Metazoa</taxon>
        <taxon>Ecdysozoa</taxon>
        <taxon>Nematoda</taxon>
        <taxon>Chromadorea</taxon>
        <taxon>Rhabditida</taxon>
        <taxon>Rhabditina</taxon>
        <taxon>Rhabditomorpha</taxon>
        <taxon>Strongyloidea</taxon>
        <taxon>Ancylostomatidae</taxon>
        <taxon>Bunostominae</taxon>
        <taxon>Necator</taxon>
    </lineage>
</organism>
<evidence type="ECO:0000313" key="1">
    <source>
        <dbReference type="EMBL" id="KAK6750121.1"/>
    </source>
</evidence>
<comment type="caution">
    <text evidence="1">The sequence shown here is derived from an EMBL/GenBank/DDBJ whole genome shotgun (WGS) entry which is preliminary data.</text>
</comment>
<reference evidence="1 2" key="1">
    <citation type="submission" date="2023-08" db="EMBL/GenBank/DDBJ databases">
        <title>A Necator americanus chromosomal reference genome.</title>
        <authorList>
            <person name="Ilik V."/>
            <person name="Petrzelkova K.J."/>
            <person name="Pardy F."/>
            <person name="Fuh T."/>
            <person name="Niatou-Singa F.S."/>
            <person name="Gouil Q."/>
            <person name="Baker L."/>
            <person name="Ritchie M.E."/>
            <person name="Jex A.R."/>
            <person name="Gazzola D."/>
            <person name="Li H."/>
            <person name="Toshio Fujiwara R."/>
            <person name="Zhan B."/>
            <person name="Aroian R.V."/>
            <person name="Pafco B."/>
            <person name="Schwarz E.M."/>
        </authorList>
    </citation>
    <scope>NUCLEOTIDE SEQUENCE [LARGE SCALE GENOMIC DNA]</scope>
    <source>
        <strain evidence="1 2">Aroian</strain>
        <tissue evidence="1">Whole animal</tissue>
    </source>
</reference>